<organism evidence="2 3">
    <name type="scientific">Halomonas icarae</name>
    <dbReference type="NCBI Taxonomy" id="2691040"/>
    <lineage>
        <taxon>Bacteria</taxon>
        <taxon>Pseudomonadati</taxon>
        <taxon>Pseudomonadota</taxon>
        <taxon>Gammaproteobacteria</taxon>
        <taxon>Oceanospirillales</taxon>
        <taxon>Halomonadaceae</taxon>
        <taxon>Halomonas</taxon>
    </lineage>
</organism>
<evidence type="ECO:0000313" key="3">
    <source>
        <dbReference type="Proteomes" id="UP000448235"/>
    </source>
</evidence>
<feature type="transmembrane region" description="Helical" evidence="1">
    <location>
        <begin position="41"/>
        <end position="64"/>
    </location>
</feature>
<sequence>MSQRFVRPASWRGWLVLAGFVAVIVAGIWPVIGWINRPTLVAGLPAVAAWSYLIIFACCAVMALGNRLVAEEDGDDD</sequence>
<dbReference type="Proteomes" id="UP000448235">
    <property type="component" value="Unassembled WGS sequence"/>
</dbReference>
<dbReference type="AlphaFoldDB" id="A0A7X4VW13"/>
<keyword evidence="1" id="KW-1133">Transmembrane helix</keyword>
<keyword evidence="1" id="KW-0812">Transmembrane</keyword>
<protein>
    <recommendedName>
        <fullName evidence="4">DUF3311 domain-containing protein</fullName>
    </recommendedName>
</protein>
<evidence type="ECO:0000256" key="1">
    <source>
        <dbReference type="SAM" id="Phobius"/>
    </source>
</evidence>
<gene>
    <name evidence="2" type="ORF">GRB80_00605</name>
</gene>
<proteinExistence type="predicted"/>
<evidence type="ECO:0008006" key="4">
    <source>
        <dbReference type="Google" id="ProtNLM"/>
    </source>
</evidence>
<comment type="caution">
    <text evidence="2">The sequence shown here is derived from an EMBL/GenBank/DDBJ whole genome shotgun (WGS) entry which is preliminary data.</text>
</comment>
<dbReference type="EMBL" id="WUTS01000001">
    <property type="protein sequence ID" value="NAW11349.1"/>
    <property type="molecule type" value="Genomic_DNA"/>
</dbReference>
<reference evidence="2 3" key="1">
    <citation type="submission" date="2019-12" db="EMBL/GenBank/DDBJ databases">
        <title>Draft genome sequencing of Halomonas icarensis D1-1.</title>
        <authorList>
            <person name="Pandiyan K."/>
            <person name="Kushwaha P."/>
            <person name="Gowdham M."/>
            <person name="Chakdar H."/>
            <person name="Singh A."/>
            <person name="Kumar M."/>
            <person name="Saxena A.K."/>
        </authorList>
    </citation>
    <scope>NUCLEOTIDE SEQUENCE [LARGE SCALE GENOMIC DNA]</scope>
    <source>
        <strain evidence="2 3">D1-1</strain>
    </source>
</reference>
<name>A0A7X4VW13_9GAMM</name>
<keyword evidence="1" id="KW-0472">Membrane</keyword>
<dbReference type="RefSeq" id="WP_132041382.1">
    <property type="nucleotide sequence ID" value="NZ_JARWMY010000002.1"/>
</dbReference>
<feature type="transmembrane region" description="Helical" evidence="1">
    <location>
        <begin position="12"/>
        <end position="35"/>
    </location>
</feature>
<keyword evidence="3" id="KW-1185">Reference proteome</keyword>
<accession>A0A7X4VW13</accession>
<evidence type="ECO:0000313" key="2">
    <source>
        <dbReference type="EMBL" id="NAW11349.1"/>
    </source>
</evidence>